<comment type="caution">
    <text evidence="2">The sequence shown here is derived from an EMBL/GenBank/DDBJ whole genome shotgun (WGS) entry which is preliminary data.</text>
</comment>
<feature type="domain" description="Methyltransferase type 11" evidence="1">
    <location>
        <begin position="207"/>
        <end position="300"/>
    </location>
</feature>
<accession>A0ABP3G9W4</accession>
<organism evidence="2 3">
    <name type="scientific">Bacillus carboniphilus</name>
    <dbReference type="NCBI Taxonomy" id="86663"/>
    <lineage>
        <taxon>Bacteria</taxon>
        <taxon>Bacillati</taxon>
        <taxon>Bacillota</taxon>
        <taxon>Bacilli</taxon>
        <taxon>Bacillales</taxon>
        <taxon>Bacillaceae</taxon>
        <taxon>Bacillus</taxon>
    </lineage>
</organism>
<dbReference type="CDD" id="cd02440">
    <property type="entry name" value="AdoMet_MTases"/>
    <property type="match status" value="1"/>
</dbReference>
<dbReference type="Proteomes" id="UP001500782">
    <property type="component" value="Unassembled WGS sequence"/>
</dbReference>
<gene>
    <name evidence="2" type="ORF">GCM10008967_33430</name>
</gene>
<dbReference type="Pfam" id="PF08241">
    <property type="entry name" value="Methyltransf_11"/>
    <property type="match status" value="1"/>
</dbReference>
<keyword evidence="3" id="KW-1185">Reference proteome</keyword>
<evidence type="ECO:0000259" key="1">
    <source>
        <dbReference type="Pfam" id="PF08241"/>
    </source>
</evidence>
<dbReference type="RefSeq" id="WP_343801487.1">
    <property type="nucleotide sequence ID" value="NZ_BAAADJ010000058.1"/>
</dbReference>
<evidence type="ECO:0000313" key="2">
    <source>
        <dbReference type="EMBL" id="GAA0340385.1"/>
    </source>
</evidence>
<sequence>MRVNDPNLQSCIHYIASIFEELNVSYSFVDTSALWVQGVHVPEDFPVRVQFQWDGLNEVYQAFQPHHPSQVEKDATKASFHFTWNRIEVQLECLFNMTVRTNPYRIQVEHEGIKLWCTSLYTYLYSEVSKAEKLSIHQFLFDKQQSITSNNEAAWNQNQYDALVQRYGDPLHLADKISGNPKWRLHPFYKYFGEVENKKVAHLMGSNGIKAVALSKLGANVTVVDFSKENEKYAKEVAMAAGVSIEYWVEDILALDGKEELHQQFDFVLMELGVLHYFIDLYPLFQTVAKMLSNRGKFILHEFHPISTKLITSTGKKHKVTGNYFDPQIEENQVAFSKHVDEEHKQVLSTVLQRKWTIGEVVTSAAQSGLTIETLEEEPNHKSHDMGLPKTFTLVARK</sequence>
<reference evidence="3" key="1">
    <citation type="journal article" date="2019" name="Int. J. Syst. Evol. Microbiol.">
        <title>The Global Catalogue of Microorganisms (GCM) 10K type strain sequencing project: providing services to taxonomists for standard genome sequencing and annotation.</title>
        <authorList>
            <consortium name="The Broad Institute Genomics Platform"/>
            <consortium name="The Broad Institute Genome Sequencing Center for Infectious Disease"/>
            <person name="Wu L."/>
            <person name="Ma J."/>
        </authorList>
    </citation>
    <scope>NUCLEOTIDE SEQUENCE [LARGE SCALE GENOMIC DNA]</scope>
    <source>
        <strain evidence="3">JCM 9731</strain>
    </source>
</reference>
<dbReference type="InterPro" id="IPR029063">
    <property type="entry name" value="SAM-dependent_MTases_sf"/>
</dbReference>
<dbReference type="EMBL" id="BAAADJ010000058">
    <property type="protein sequence ID" value="GAA0340385.1"/>
    <property type="molecule type" value="Genomic_DNA"/>
</dbReference>
<proteinExistence type="predicted"/>
<dbReference type="Gene3D" id="3.40.50.150">
    <property type="entry name" value="Vaccinia Virus protein VP39"/>
    <property type="match status" value="1"/>
</dbReference>
<evidence type="ECO:0000313" key="3">
    <source>
        <dbReference type="Proteomes" id="UP001500782"/>
    </source>
</evidence>
<name>A0ABP3G9W4_9BACI</name>
<dbReference type="InterPro" id="IPR013216">
    <property type="entry name" value="Methyltransf_11"/>
</dbReference>
<protein>
    <recommendedName>
        <fullName evidence="1">Methyltransferase type 11 domain-containing protein</fullName>
    </recommendedName>
</protein>
<dbReference type="SUPFAM" id="SSF53335">
    <property type="entry name" value="S-adenosyl-L-methionine-dependent methyltransferases"/>
    <property type="match status" value="1"/>
</dbReference>